<dbReference type="OrthoDB" id="9834376at2759"/>
<dbReference type="InParanoid" id="D2VT81"/>
<keyword evidence="4" id="KW-1185">Reference proteome</keyword>
<dbReference type="GO" id="GO:0005840">
    <property type="term" value="C:ribosome"/>
    <property type="evidence" value="ECO:0007669"/>
    <property type="project" value="UniProtKB-KW"/>
</dbReference>
<dbReference type="Proteomes" id="UP000006671">
    <property type="component" value="Unassembled WGS sequence"/>
</dbReference>
<dbReference type="GeneID" id="8854532"/>
<sequence length="255" mass="30391">MGVLGKRVYRKYKQKYINKYFKYSYQCDFPNRKQIFQIQSPYLTFNEQYSPSSKYPQLLTPVTKTSISNLKLTCMKKPLIQIPTFKRIINRSMELSAPDIMPLKEEYNYNIVKLNISTIDDQQCAQTEFNGFRLTRDKLTSLTCRKWHSIITFNNTFKSMDGYHVRIFMTSCTRMKLLQIKKTSYANKSQIKKIRTIMYQVILKYLSKMTILEFVNRMAIKCEMSSEIRMKCENIYPLEDEILITKIKLLEKPQL</sequence>
<dbReference type="SMART" id="SM01397">
    <property type="entry name" value="Ribosomal_S3Ae"/>
    <property type="match status" value="1"/>
</dbReference>
<dbReference type="KEGG" id="ngr:NAEGRDRAFT_72207"/>
<organism evidence="4">
    <name type="scientific">Naegleria gruberi</name>
    <name type="common">Amoeba</name>
    <dbReference type="NCBI Taxonomy" id="5762"/>
    <lineage>
        <taxon>Eukaryota</taxon>
        <taxon>Discoba</taxon>
        <taxon>Heterolobosea</taxon>
        <taxon>Tetramitia</taxon>
        <taxon>Eutetramitia</taxon>
        <taxon>Vahlkampfiidae</taxon>
        <taxon>Naegleria</taxon>
    </lineage>
</organism>
<proteinExistence type="predicted"/>
<accession>D2VT81</accession>
<dbReference type="RefSeq" id="XP_002672781.1">
    <property type="nucleotide sequence ID" value="XM_002672735.1"/>
</dbReference>
<evidence type="ECO:0000256" key="2">
    <source>
        <dbReference type="ARBA" id="ARBA00023274"/>
    </source>
</evidence>
<dbReference type="AlphaFoldDB" id="D2VT81"/>
<dbReference type="Pfam" id="PF01015">
    <property type="entry name" value="Ribosomal_S3Ae"/>
    <property type="match status" value="1"/>
</dbReference>
<keyword evidence="1" id="KW-0689">Ribosomal protein</keyword>
<evidence type="ECO:0000313" key="3">
    <source>
        <dbReference type="EMBL" id="EFC40037.1"/>
    </source>
</evidence>
<dbReference type="GO" id="GO:0003735">
    <property type="term" value="F:structural constituent of ribosome"/>
    <property type="evidence" value="ECO:0007669"/>
    <property type="project" value="InterPro"/>
</dbReference>
<dbReference type="GO" id="GO:0006412">
    <property type="term" value="P:translation"/>
    <property type="evidence" value="ECO:0007669"/>
    <property type="project" value="InterPro"/>
</dbReference>
<reference evidence="3 4" key="1">
    <citation type="journal article" date="2010" name="Cell">
        <title>The genome of Naegleria gruberi illuminates early eukaryotic versatility.</title>
        <authorList>
            <person name="Fritz-Laylin L.K."/>
            <person name="Prochnik S.E."/>
            <person name="Ginger M.L."/>
            <person name="Dacks J.B."/>
            <person name="Carpenter M.L."/>
            <person name="Field M.C."/>
            <person name="Kuo A."/>
            <person name="Paredez A."/>
            <person name="Chapman J."/>
            <person name="Pham J."/>
            <person name="Shu S."/>
            <person name="Neupane R."/>
            <person name="Cipriano M."/>
            <person name="Mancuso J."/>
            <person name="Tu H."/>
            <person name="Salamov A."/>
            <person name="Lindquist E."/>
            <person name="Shapiro H."/>
            <person name="Lucas S."/>
            <person name="Grigoriev I.V."/>
            <person name="Cande W.Z."/>
            <person name="Fulton C."/>
            <person name="Rokhsar D.S."/>
            <person name="Dawson S.C."/>
        </authorList>
    </citation>
    <scope>NUCLEOTIDE SEQUENCE [LARGE SCALE GENOMIC DNA]</scope>
    <source>
        <strain evidence="3 4">NEG-M</strain>
    </source>
</reference>
<dbReference type="eggNOG" id="KOG1628">
    <property type="taxonomic scope" value="Eukaryota"/>
</dbReference>
<evidence type="ECO:0000313" key="4">
    <source>
        <dbReference type="Proteomes" id="UP000006671"/>
    </source>
</evidence>
<keyword evidence="2" id="KW-0687">Ribonucleoprotein</keyword>
<dbReference type="STRING" id="5762.D2VT81"/>
<protein>
    <submittedName>
        <fullName evidence="3">Predicted protein</fullName>
    </submittedName>
</protein>
<dbReference type="GO" id="GO:1990904">
    <property type="term" value="C:ribonucleoprotein complex"/>
    <property type="evidence" value="ECO:0007669"/>
    <property type="project" value="UniProtKB-KW"/>
</dbReference>
<name>D2VT81_NAEGR</name>
<evidence type="ECO:0000256" key="1">
    <source>
        <dbReference type="ARBA" id="ARBA00022980"/>
    </source>
</evidence>
<dbReference type="VEuPathDB" id="AmoebaDB:NAEGRDRAFT_72207"/>
<dbReference type="EMBL" id="GG738895">
    <property type="protein sequence ID" value="EFC40037.1"/>
    <property type="molecule type" value="Genomic_DNA"/>
</dbReference>
<gene>
    <name evidence="3" type="ORF">NAEGRDRAFT_72207</name>
</gene>
<dbReference type="InterPro" id="IPR001593">
    <property type="entry name" value="Ribosomal_eS1"/>
</dbReference>